<comment type="caution">
    <text evidence="2">The sequence shown here is derived from an EMBL/GenBank/DDBJ whole genome shotgun (WGS) entry which is preliminary data.</text>
</comment>
<dbReference type="EMBL" id="BRXW01000139">
    <property type="protein sequence ID" value="GMI09644.1"/>
    <property type="molecule type" value="Genomic_DNA"/>
</dbReference>
<evidence type="ECO:0000256" key="1">
    <source>
        <dbReference type="SAM" id="MobiDB-lite"/>
    </source>
</evidence>
<evidence type="ECO:0000313" key="2">
    <source>
        <dbReference type="EMBL" id="GMI09644.1"/>
    </source>
</evidence>
<protein>
    <submittedName>
        <fullName evidence="2">Uncharacterized protein</fullName>
    </submittedName>
</protein>
<name>A0A9W7FCI6_9STRA</name>
<organism evidence="2 3">
    <name type="scientific">Triparma laevis f. longispina</name>
    <dbReference type="NCBI Taxonomy" id="1714387"/>
    <lineage>
        <taxon>Eukaryota</taxon>
        <taxon>Sar</taxon>
        <taxon>Stramenopiles</taxon>
        <taxon>Ochrophyta</taxon>
        <taxon>Bolidophyceae</taxon>
        <taxon>Parmales</taxon>
        <taxon>Triparmaceae</taxon>
        <taxon>Triparma</taxon>
    </lineage>
</organism>
<feature type="region of interest" description="Disordered" evidence="1">
    <location>
        <begin position="54"/>
        <end position="96"/>
    </location>
</feature>
<proteinExistence type="predicted"/>
<reference evidence="3" key="1">
    <citation type="journal article" date="2023" name="Commun. Biol.">
        <title>Genome analysis of Parmales, the sister group of diatoms, reveals the evolutionary specialization of diatoms from phago-mixotrophs to photoautotrophs.</title>
        <authorList>
            <person name="Ban H."/>
            <person name="Sato S."/>
            <person name="Yoshikawa S."/>
            <person name="Yamada K."/>
            <person name="Nakamura Y."/>
            <person name="Ichinomiya M."/>
            <person name="Sato N."/>
            <person name="Blanc-Mathieu R."/>
            <person name="Endo H."/>
            <person name="Kuwata A."/>
            <person name="Ogata H."/>
        </authorList>
    </citation>
    <scope>NUCLEOTIDE SEQUENCE [LARGE SCALE GENOMIC DNA]</scope>
    <source>
        <strain evidence="3">NIES 3700</strain>
    </source>
</reference>
<keyword evidence="3" id="KW-1185">Reference proteome</keyword>
<dbReference type="AlphaFoldDB" id="A0A9W7FCI6"/>
<feature type="compositionally biased region" description="Polar residues" evidence="1">
    <location>
        <begin position="62"/>
        <end position="75"/>
    </location>
</feature>
<dbReference type="OrthoDB" id="6050183at2759"/>
<dbReference type="Proteomes" id="UP001165122">
    <property type="component" value="Unassembled WGS sequence"/>
</dbReference>
<evidence type="ECO:0000313" key="3">
    <source>
        <dbReference type="Proteomes" id="UP001165122"/>
    </source>
</evidence>
<sequence>MHPQRRNSLTASDFQFLRHASHVAEMHDDHGFDDDNFYNEVECFNNDMDLFSHESDPYGSGHDSSSVDTTGSLPPSQGAGGDVTPPKAPERKKDAAASISGLNFRVKAKKFLSKNSQSKLLGGNKSRSMYEKRHHNSGLVWHAQAVCNDYFDLKNCTQEGQLKQRRPVPIIRASQFFADLEYTGGKWIHRAPLNGWPGLTDLEVVSITGKVKSMANFRIRRYWNNDTDQGTRPSFPENLRSCRITLAAPKFSLDGWTPDSPGHVWWFNQFNETCFHGKNIIDNFRSLEAKEGVIEATQVHHFAHRYAKAKEGVKDRVVYHSAILLEWSHAKHCTVFELAFLNGVGGWGGRSNWQEDSTSGHPALLKNFPAYMIAPWNSSLAELRIVDVPYKNWDEFSVYLADHEGPKGKSDHRFFDVTKIGSAPVTLACKTAPSIATYLCNYIRHNREYHEESRNCQTFAADWYRLLSGDTHVKPFHPLCQILYHHHEEWFMYDPPEEK</sequence>
<gene>
    <name evidence="2" type="ORF">TrLO_g6577</name>
</gene>
<accession>A0A9W7FCI6</accession>